<dbReference type="RefSeq" id="XP_022576669.1">
    <property type="nucleotide sequence ID" value="XM_022728184.1"/>
</dbReference>
<dbReference type="PROSITE" id="PS00012">
    <property type="entry name" value="PHOSPHOPANTETHEINE"/>
    <property type="match status" value="1"/>
</dbReference>
<reference evidence="5" key="1">
    <citation type="journal article" date="2017" name="Genome Biol.">
        <title>Comparative genomics reveals high biological diversity and specific adaptations in the industrially and medically important fungal genus Aspergillus.</title>
        <authorList>
            <person name="de Vries R.P."/>
            <person name="Riley R."/>
            <person name="Wiebenga A."/>
            <person name="Aguilar-Osorio G."/>
            <person name="Amillis S."/>
            <person name="Uchima C.A."/>
            <person name="Anderluh G."/>
            <person name="Asadollahi M."/>
            <person name="Askin M."/>
            <person name="Barry K."/>
            <person name="Battaglia E."/>
            <person name="Bayram O."/>
            <person name="Benocci T."/>
            <person name="Braus-Stromeyer S.A."/>
            <person name="Caldana C."/>
            <person name="Canovas D."/>
            <person name="Cerqueira G.C."/>
            <person name="Chen F."/>
            <person name="Chen W."/>
            <person name="Choi C."/>
            <person name="Clum A."/>
            <person name="Dos Santos R.A."/>
            <person name="Damasio A.R."/>
            <person name="Diallinas G."/>
            <person name="Emri T."/>
            <person name="Fekete E."/>
            <person name="Flipphi M."/>
            <person name="Freyberg S."/>
            <person name="Gallo A."/>
            <person name="Gournas C."/>
            <person name="Habgood R."/>
            <person name="Hainaut M."/>
            <person name="Harispe M.L."/>
            <person name="Henrissat B."/>
            <person name="Hilden K.S."/>
            <person name="Hope R."/>
            <person name="Hossain A."/>
            <person name="Karabika E."/>
            <person name="Karaffa L."/>
            <person name="Karanyi Z."/>
            <person name="Krasevec N."/>
            <person name="Kuo A."/>
            <person name="Kusch H."/>
            <person name="LaButti K."/>
            <person name="Lagendijk E.L."/>
            <person name="Lapidus A."/>
            <person name="Levasseur A."/>
            <person name="Lindquist E."/>
            <person name="Lipzen A."/>
            <person name="Logrieco A.F."/>
            <person name="MacCabe A."/>
            <person name="Maekelae M.R."/>
            <person name="Malavazi I."/>
            <person name="Melin P."/>
            <person name="Meyer V."/>
            <person name="Mielnichuk N."/>
            <person name="Miskei M."/>
            <person name="Molnar A.P."/>
            <person name="Mule G."/>
            <person name="Ngan C.Y."/>
            <person name="Orejas M."/>
            <person name="Orosz E."/>
            <person name="Ouedraogo J.P."/>
            <person name="Overkamp K.M."/>
            <person name="Park H.-S."/>
            <person name="Perrone G."/>
            <person name="Piumi F."/>
            <person name="Punt P.J."/>
            <person name="Ram A.F."/>
            <person name="Ramon A."/>
            <person name="Rauscher S."/>
            <person name="Record E."/>
            <person name="Riano-Pachon D.M."/>
            <person name="Robert V."/>
            <person name="Roehrig J."/>
            <person name="Ruller R."/>
            <person name="Salamov A."/>
            <person name="Salih N.S."/>
            <person name="Samson R.A."/>
            <person name="Sandor E."/>
            <person name="Sanguinetti M."/>
            <person name="Schuetze T."/>
            <person name="Sepcic K."/>
            <person name="Shelest E."/>
            <person name="Sherlock G."/>
            <person name="Sophianopoulou V."/>
            <person name="Squina F.M."/>
            <person name="Sun H."/>
            <person name="Susca A."/>
            <person name="Todd R.B."/>
            <person name="Tsang A."/>
            <person name="Unkles S.E."/>
            <person name="van de Wiele N."/>
            <person name="van Rossen-Uffink D."/>
            <person name="Oliveira J.V."/>
            <person name="Vesth T.C."/>
            <person name="Visser J."/>
            <person name="Yu J.-H."/>
            <person name="Zhou M."/>
            <person name="Andersen M.R."/>
            <person name="Archer D.B."/>
            <person name="Baker S.E."/>
            <person name="Benoit I."/>
            <person name="Brakhage A.A."/>
            <person name="Braus G.H."/>
            <person name="Fischer R."/>
            <person name="Frisvad J.C."/>
            <person name="Goldman G.H."/>
            <person name="Houbraken J."/>
            <person name="Oakley B."/>
            <person name="Pocsi I."/>
            <person name="Scazzocchio C."/>
            <person name="Seiboth B."/>
            <person name="vanKuyk P.A."/>
            <person name="Wortman J."/>
            <person name="Dyer P.S."/>
            <person name="Grigoriev I.V."/>
        </authorList>
    </citation>
    <scope>NUCLEOTIDE SEQUENCE [LARGE SCALE GENOMIC DNA]</scope>
    <source>
        <strain evidence="5">CBS 506.65</strain>
    </source>
</reference>
<dbReference type="EMBL" id="KV878367">
    <property type="protein sequence ID" value="OJJ42159.1"/>
    <property type="molecule type" value="Genomic_DNA"/>
</dbReference>
<dbReference type="AlphaFoldDB" id="A0A1L9S4S1"/>
<evidence type="ECO:0000259" key="3">
    <source>
        <dbReference type="PROSITE" id="PS50075"/>
    </source>
</evidence>
<keyword evidence="1" id="KW-0596">Phosphopantetheine</keyword>
<keyword evidence="5" id="KW-1185">Reference proteome</keyword>
<dbReference type="Proteomes" id="UP000184188">
    <property type="component" value="Unassembled WGS sequence"/>
</dbReference>
<gene>
    <name evidence="4" type="ORF">ASPZODRAFT_29414</name>
</gene>
<dbReference type="GeneID" id="34614648"/>
<dbReference type="InterPro" id="IPR009081">
    <property type="entry name" value="PP-bd_ACP"/>
</dbReference>
<dbReference type="InterPro" id="IPR006162">
    <property type="entry name" value="Ppantetheine_attach_site"/>
</dbReference>
<dbReference type="SUPFAM" id="SSF56801">
    <property type="entry name" value="Acetyl-CoA synthetase-like"/>
    <property type="match status" value="1"/>
</dbReference>
<feature type="domain" description="Carrier" evidence="3">
    <location>
        <begin position="551"/>
        <end position="626"/>
    </location>
</feature>
<dbReference type="Pfam" id="PF07993">
    <property type="entry name" value="NAD_binding_4"/>
    <property type="match status" value="1"/>
</dbReference>
<dbReference type="SUPFAM" id="SSF51735">
    <property type="entry name" value="NAD(P)-binding Rossmann-fold domains"/>
    <property type="match status" value="1"/>
</dbReference>
<evidence type="ECO:0000313" key="4">
    <source>
        <dbReference type="EMBL" id="OJJ42159.1"/>
    </source>
</evidence>
<dbReference type="PANTHER" id="PTHR43439">
    <property type="entry name" value="PHENYLACETATE-COENZYME A LIGASE"/>
    <property type="match status" value="1"/>
</dbReference>
<protein>
    <recommendedName>
        <fullName evidence="3">Carrier domain-containing protein</fullName>
    </recommendedName>
</protein>
<dbReference type="SUPFAM" id="SSF47336">
    <property type="entry name" value="ACP-like"/>
    <property type="match status" value="1"/>
</dbReference>
<dbReference type="OrthoDB" id="429813at2759"/>
<dbReference type="Gene3D" id="1.10.1200.10">
    <property type="entry name" value="ACP-like"/>
    <property type="match status" value="1"/>
</dbReference>
<dbReference type="STRING" id="1073090.A0A1L9S4S1"/>
<name>A0A1L9S4S1_9EURO</name>
<evidence type="ECO:0000256" key="2">
    <source>
        <dbReference type="ARBA" id="ARBA00022553"/>
    </source>
</evidence>
<dbReference type="PANTHER" id="PTHR43439:SF2">
    <property type="entry name" value="ENZYME, PUTATIVE (JCVI)-RELATED"/>
    <property type="match status" value="1"/>
</dbReference>
<accession>A0A1L9S4S1</accession>
<dbReference type="InterPro" id="IPR036736">
    <property type="entry name" value="ACP-like_sf"/>
</dbReference>
<dbReference type="Pfam" id="PF00550">
    <property type="entry name" value="PP-binding"/>
    <property type="match status" value="1"/>
</dbReference>
<dbReference type="Gene3D" id="3.40.50.720">
    <property type="entry name" value="NAD(P)-binding Rossmann-like Domain"/>
    <property type="match status" value="1"/>
</dbReference>
<dbReference type="Gene3D" id="3.40.50.12780">
    <property type="entry name" value="N-terminal domain of ligase-like"/>
    <property type="match status" value="1"/>
</dbReference>
<dbReference type="InterPro" id="IPR036291">
    <property type="entry name" value="NAD(P)-bd_dom_sf"/>
</dbReference>
<dbReference type="InterPro" id="IPR013120">
    <property type="entry name" value="FAR_NAD-bd"/>
</dbReference>
<dbReference type="VEuPathDB" id="FungiDB:ASPZODRAFT_29414"/>
<dbReference type="InterPro" id="IPR042099">
    <property type="entry name" value="ANL_N_sf"/>
</dbReference>
<proteinExistence type="predicted"/>
<dbReference type="Pfam" id="PF00501">
    <property type="entry name" value="AMP-binding"/>
    <property type="match status" value="1"/>
</dbReference>
<organism evidence="4 5">
    <name type="scientific">Penicilliopsis zonata CBS 506.65</name>
    <dbReference type="NCBI Taxonomy" id="1073090"/>
    <lineage>
        <taxon>Eukaryota</taxon>
        <taxon>Fungi</taxon>
        <taxon>Dikarya</taxon>
        <taxon>Ascomycota</taxon>
        <taxon>Pezizomycotina</taxon>
        <taxon>Eurotiomycetes</taxon>
        <taxon>Eurotiomycetidae</taxon>
        <taxon>Eurotiales</taxon>
        <taxon>Aspergillaceae</taxon>
        <taxon>Penicilliopsis</taxon>
    </lineage>
</organism>
<keyword evidence="2" id="KW-0597">Phosphoprotein</keyword>
<dbReference type="PROSITE" id="PS50075">
    <property type="entry name" value="CARRIER"/>
    <property type="match status" value="1"/>
</dbReference>
<dbReference type="InterPro" id="IPR000873">
    <property type="entry name" value="AMP-dep_synth/lig_dom"/>
</dbReference>
<sequence>MEDLLPHTFDYYARVQPDAIFAEYPRSTTSFADGFRPVSYRAIANAINGVANYLLANLGRGDNEILAYIGPNDVRYPALAVGALKAGYVMFFSSPRNSLIAHQKLFEKLKCTKILIPTPRPPQVSAILSSISLDIIEIPSVDHLLDTPHPHVEYLKTYSEHRADPMLALHTSGSTGIPKPIVWTFELAIRHMNMVAMEVPDGYETIQSLWTGKRTFLALPPFHAAGIAILLFVGPPAGSTLVCPPSAGLPTAVGMVDALQQTGFSAAILPPTTVNELAQNGDLLEKARLKMETVIYVGGDLPQALGDRVAASNIRLACQYGATEQGLLNLVYALEGRDKRTEWRYVQFNPNQGVEMQPITDTEYELVMVRTPERERYQLPFTIFPDRQEYHTSDLFVRHPDPSQPDLWRWTARLDDVIVFLTGEKVNPLTTELNLVAWEDSVAAVLVVGTQRFQAALLVELVNPPAKDDQAAHDAAIEAIWPSVVKTNRETPAYARIARTHILFTTAEKPMLRTAKGTIQRANTLADYAPEIDELYAAADKVIASAGHSGAVGEEVIAKTVATVTGWDVDMVRGTDNFFLAGLDSLQAITAVRSLRQALNRPQLSTEMIYRDPSVAGLVRALITEKTSAEESPSTILSQLEERNALLEELLDGIQQPKHTVLLTGSTGQLGTYLLDVLVRDPRVSKVHCLNRRANSGSIQQQQSRKYHLDTPFDKVSFWHIDLTQKDTFGLAPEIFHRLQQTATVVIHNAWPVNFNLSLSSFRPSLEGVVHLAEFCAGAPHPAHLVFLSSISSVMGYRSENGITPERIITTTTPAPNGYANSKYLSEHLVQRVAERKRVPASIVRIGQVAGAVRNPGLWNPTEWLPGIVLSSLHLGAVPESIGSELDRVEWVPVDLLAEAIADWALSPPSSPTVDVWHAINLHPKEWAEIRAVIAESLSVASGRPVDTVSLAEWVRRVRQDLDESLDLQQALSKNPAGKLLAFLDDIAADPERPANALDTARTAADSEKLRAIDGVKKEWIQKWVKEWLLNKTLL</sequence>
<evidence type="ECO:0000313" key="5">
    <source>
        <dbReference type="Proteomes" id="UP000184188"/>
    </source>
</evidence>
<evidence type="ECO:0000256" key="1">
    <source>
        <dbReference type="ARBA" id="ARBA00022450"/>
    </source>
</evidence>
<dbReference type="InterPro" id="IPR051414">
    <property type="entry name" value="Adenylate-forming_Reductase"/>
</dbReference>
<dbReference type="Pfam" id="PF23562">
    <property type="entry name" value="AMP-binding_C_3"/>
    <property type="match status" value="1"/>
</dbReference>